<dbReference type="FunFam" id="2.40.10.10:FF:000003">
    <property type="entry name" value="Transmembrane serine protease 3"/>
    <property type="match status" value="1"/>
</dbReference>
<dbReference type="SMART" id="SM00130">
    <property type="entry name" value="KR"/>
    <property type="match status" value="1"/>
</dbReference>
<feature type="compositionally biased region" description="Low complexity" evidence="16">
    <location>
        <begin position="122"/>
        <end position="137"/>
    </location>
</feature>
<evidence type="ECO:0000256" key="4">
    <source>
        <dbReference type="ARBA" id="ARBA00022572"/>
    </source>
</evidence>
<evidence type="ECO:0000256" key="12">
    <source>
        <dbReference type="ARBA" id="ARBA00036320"/>
    </source>
</evidence>
<keyword evidence="3" id="KW-0245">EGF-like domain</keyword>
<dbReference type="GO" id="GO:0005615">
    <property type="term" value="C:extracellular space"/>
    <property type="evidence" value="ECO:0007669"/>
    <property type="project" value="UniProtKB-ARBA"/>
</dbReference>
<dbReference type="InterPro" id="IPR050127">
    <property type="entry name" value="Serine_Proteases_S1"/>
</dbReference>
<sequence>MNLSLILSLVATVISSAETVSVGSWPSAKLFQAAEEVRKVRSSGECQVGDGGSYRGLEAVSDRGRRCLHWNRFERIGAHTLFLGLGTHNYCRNPDQSLRPWCRVRRGRKIVREFCDIPQCNPETGSPTGSPGSSSEPRAPRSPQMDTESTCGEKDVKRFKVVGGAVASVESQPWMAAIFHHDHFQCGGSLIAPCWVLTAAHCFPDGETTSTRSVSVYLGKSSINESNSIREQKFIVEQLILHQDYSNNAGNYNNDIALLKLRSKDGVCAVRSKSVRTVCLPPPLTMLPPGAICSIAGYGKTREGAWQYSQYLREAKVALMSQSVCKREEYYGNLITNNMFCAGSPDWKTDSCQGDSGGPLVCEVLGRVFVFGVVSWGDGCARKNKPGVYTRITNYNTWISQKTGLPAYTTGAMYPQK</sequence>
<dbReference type="EMBL" id="JAGTTL010000001">
    <property type="protein sequence ID" value="KAK6328944.1"/>
    <property type="molecule type" value="Genomic_DNA"/>
</dbReference>
<evidence type="ECO:0000313" key="20">
    <source>
        <dbReference type="EMBL" id="KAK6328944.1"/>
    </source>
</evidence>
<dbReference type="PROSITE" id="PS50070">
    <property type="entry name" value="KRINGLE_2"/>
    <property type="match status" value="1"/>
</dbReference>
<dbReference type="InterPro" id="IPR018114">
    <property type="entry name" value="TRYPSIN_HIS"/>
</dbReference>
<evidence type="ECO:0000259" key="19">
    <source>
        <dbReference type="PROSITE" id="PS50240"/>
    </source>
</evidence>
<proteinExistence type="predicted"/>
<keyword evidence="6 17" id="KW-0732">Signal</keyword>
<feature type="chain" id="PRO_5043035984" description="trypsin" evidence="17">
    <location>
        <begin position="20"/>
        <end position="417"/>
    </location>
</feature>
<dbReference type="Pfam" id="PF00051">
    <property type="entry name" value="Kringle"/>
    <property type="match status" value="1"/>
</dbReference>
<dbReference type="EC" id="3.4.21.4" evidence="13"/>
<keyword evidence="11" id="KW-0617">Plasminogen activation</keyword>
<dbReference type="PROSITE" id="PS00021">
    <property type="entry name" value="KRINGLE_1"/>
    <property type="match status" value="1"/>
</dbReference>
<comment type="catalytic activity">
    <reaction evidence="12">
        <text>Preferential cleavage: Arg-|-Xaa, Lys-|-Xaa.</text>
        <dbReference type="EC" id="3.4.21.4"/>
    </reaction>
</comment>
<gene>
    <name evidence="20" type="ORF">J4Q44_G00009220</name>
</gene>
<comment type="caution">
    <text evidence="14">Lacks conserved residue(s) required for the propagation of feature annotation.</text>
</comment>
<keyword evidence="5 15" id="KW-0645">Protease</keyword>
<feature type="region of interest" description="Disordered" evidence="16">
    <location>
        <begin position="121"/>
        <end position="151"/>
    </location>
</feature>
<dbReference type="PRINTS" id="PR00018">
    <property type="entry name" value="KRINGLE"/>
</dbReference>
<dbReference type="PRINTS" id="PR00722">
    <property type="entry name" value="CHYMOTRYPSIN"/>
</dbReference>
<accession>A0AAN8MDJ2</accession>
<dbReference type="InterPro" id="IPR043504">
    <property type="entry name" value="Peptidase_S1_PA_chymotrypsin"/>
</dbReference>
<comment type="caution">
    <text evidence="20">The sequence shown here is derived from an EMBL/GenBank/DDBJ whole genome shotgun (WGS) entry which is preliminary data.</text>
</comment>
<evidence type="ECO:0000313" key="21">
    <source>
        <dbReference type="Proteomes" id="UP001356427"/>
    </source>
</evidence>
<dbReference type="GO" id="GO:0004252">
    <property type="term" value="F:serine-type endopeptidase activity"/>
    <property type="evidence" value="ECO:0007669"/>
    <property type="project" value="UniProtKB-EC"/>
</dbReference>
<evidence type="ECO:0000256" key="14">
    <source>
        <dbReference type="PROSITE-ProRule" id="PRU00121"/>
    </source>
</evidence>
<feature type="domain" description="Kringle" evidence="18">
    <location>
        <begin position="45"/>
        <end position="120"/>
    </location>
</feature>
<dbReference type="GO" id="GO:0031639">
    <property type="term" value="P:plasminogen activation"/>
    <property type="evidence" value="ECO:0007669"/>
    <property type="project" value="TreeGrafter"/>
</dbReference>
<keyword evidence="2" id="KW-0964">Secreted</keyword>
<evidence type="ECO:0000256" key="5">
    <source>
        <dbReference type="ARBA" id="ARBA00022670"/>
    </source>
</evidence>
<dbReference type="SUPFAM" id="SSF57440">
    <property type="entry name" value="Kringle-like"/>
    <property type="match status" value="1"/>
</dbReference>
<reference evidence="20 21" key="1">
    <citation type="submission" date="2021-04" db="EMBL/GenBank/DDBJ databases">
        <authorList>
            <person name="De Guttry C."/>
            <person name="Zahm M."/>
            <person name="Klopp C."/>
            <person name="Cabau C."/>
            <person name="Louis A."/>
            <person name="Berthelot C."/>
            <person name="Parey E."/>
            <person name="Roest Crollius H."/>
            <person name="Montfort J."/>
            <person name="Robinson-Rechavi M."/>
            <person name="Bucao C."/>
            <person name="Bouchez O."/>
            <person name="Gislard M."/>
            <person name="Lluch J."/>
            <person name="Milhes M."/>
            <person name="Lampietro C."/>
            <person name="Lopez Roques C."/>
            <person name="Donnadieu C."/>
            <person name="Braasch I."/>
            <person name="Desvignes T."/>
            <person name="Postlethwait J."/>
            <person name="Bobe J."/>
            <person name="Wedekind C."/>
            <person name="Guiguen Y."/>
        </authorList>
    </citation>
    <scope>NUCLEOTIDE SEQUENCE [LARGE SCALE GENOMIC DNA]</scope>
    <source>
        <strain evidence="20">Cs_M1</strain>
        <tissue evidence="20">Blood</tissue>
    </source>
</reference>
<keyword evidence="4 14" id="KW-0420">Kringle</keyword>
<dbReference type="PANTHER" id="PTHR24264:SF38">
    <property type="entry name" value="UROKINASE-TYPE PLASMINOGEN ACTIVATOR"/>
    <property type="match status" value="1"/>
</dbReference>
<evidence type="ECO:0000256" key="6">
    <source>
        <dbReference type="ARBA" id="ARBA00022729"/>
    </source>
</evidence>
<evidence type="ECO:0000256" key="16">
    <source>
        <dbReference type="SAM" id="MobiDB-lite"/>
    </source>
</evidence>
<dbReference type="FunFam" id="2.40.20.10:FF:000001">
    <property type="entry name" value="Urokinase-type plasminogen activator"/>
    <property type="match status" value="1"/>
</dbReference>
<dbReference type="GO" id="GO:0033993">
    <property type="term" value="P:response to lipid"/>
    <property type="evidence" value="ECO:0007669"/>
    <property type="project" value="UniProtKB-ARBA"/>
</dbReference>
<evidence type="ECO:0000256" key="3">
    <source>
        <dbReference type="ARBA" id="ARBA00022536"/>
    </source>
</evidence>
<dbReference type="PROSITE" id="PS00135">
    <property type="entry name" value="TRYPSIN_SER"/>
    <property type="match status" value="1"/>
</dbReference>
<evidence type="ECO:0000256" key="1">
    <source>
        <dbReference type="ARBA" id="ARBA00004239"/>
    </source>
</evidence>
<keyword evidence="10" id="KW-1015">Disulfide bond</keyword>
<evidence type="ECO:0000256" key="11">
    <source>
        <dbReference type="ARBA" id="ARBA00023202"/>
    </source>
</evidence>
<dbReference type="Proteomes" id="UP001356427">
    <property type="component" value="Unassembled WGS sequence"/>
</dbReference>
<protein>
    <recommendedName>
        <fullName evidence="13">trypsin</fullName>
        <ecNumber evidence="13">3.4.21.4</ecNumber>
    </recommendedName>
</protein>
<dbReference type="SMART" id="SM00020">
    <property type="entry name" value="Tryp_SPc"/>
    <property type="match status" value="1"/>
</dbReference>
<dbReference type="InterPro" id="IPR001314">
    <property type="entry name" value="Peptidase_S1A"/>
</dbReference>
<name>A0AAN8MDJ2_9TELE</name>
<dbReference type="InterPro" id="IPR000001">
    <property type="entry name" value="Kringle"/>
</dbReference>
<dbReference type="GO" id="GO:0033628">
    <property type="term" value="P:regulation of cell adhesion mediated by integrin"/>
    <property type="evidence" value="ECO:0007669"/>
    <property type="project" value="TreeGrafter"/>
</dbReference>
<keyword evidence="8 15" id="KW-0720">Serine protease</keyword>
<dbReference type="PROSITE" id="PS50240">
    <property type="entry name" value="TRYPSIN_DOM"/>
    <property type="match status" value="1"/>
</dbReference>
<dbReference type="InterPro" id="IPR018056">
    <property type="entry name" value="Kringle_CS"/>
</dbReference>
<evidence type="ECO:0000256" key="15">
    <source>
        <dbReference type="RuleBase" id="RU363034"/>
    </source>
</evidence>
<keyword evidence="9" id="KW-0865">Zymogen</keyword>
<organism evidence="20 21">
    <name type="scientific">Coregonus suidteri</name>
    <dbReference type="NCBI Taxonomy" id="861788"/>
    <lineage>
        <taxon>Eukaryota</taxon>
        <taxon>Metazoa</taxon>
        <taxon>Chordata</taxon>
        <taxon>Craniata</taxon>
        <taxon>Vertebrata</taxon>
        <taxon>Euteleostomi</taxon>
        <taxon>Actinopterygii</taxon>
        <taxon>Neopterygii</taxon>
        <taxon>Teleostei</taxon>
        <taxon>Protacanthopterygii</taxon>
        <taxon>Salmoniformes</taxon>
        <taxon>Salmonidae</taxon>
        <taxon>Coregoninae</taxon>
        <taxon>Coregonus</taxon>
    </lineage>
</organism>
<dbReference type="InterPro" id="IPR033116">
    <property type="entry name" value="TRYPSIN_SER"/>
</dbReference>
<evidence type="ECO:0000256" key="2">
    <source>
        <dbReference type="ARBA" id="ARBA00022525"/>
    </source>
</evidence>
<evidence type="ECO:0000256" key="7">
    <source>
        <dbReference type="ARBA" id="ARBA00022801"/>
    </source>
</evidence>
<dbReference type="PANTHER" id="PTHR24264">
    <property type="entry name" value="TRYPSIN-RELATED"/>
    <property type="match status" value="1"/>
</dbReference>
<dbReference type="Gene3D" id="2.40.10.10">
    <property type="entry name" value="Trypsin-like serine proteases"/>
    <property type="match status" value="1"/>
</dbReference>
<dbReference type="Pfam" id="PF00089">
    <property type="entry name" value="Trypsin"/>
    <property type="match status" value="1"/>
</dbReference>
<dbReference type="InterPro" id="IPR038178">
    <property type="entry name" value="Kringle_sf"/>
</dbReference>
<dbReference type="InterPro" id="IPR013806">
    <property type="entry name" value="Kringle-like"/>
</dbReference>
<dbReference type="InterPro" id="IPR009003">
    <property type="entry name" value="Peptidase_S1_PA"/>
</dbReference>
<dbReference type="GO" id="GO:1901701">
    <property type="term" value="P:cellular response to oxygen-containing compound"/>
    <property type="evidence" value="ECO:0007669"/>
    <property type="project" value="UniProtKB-ARBA"/>
</dbReference>
<dbReference type="Gene3D" id="2.40.20.10">
    <property type="entry name" value="Plasminogen Kringle 4"/>
    <property type="match status" value="1"/>
</dbReference>
<keyword evidence="21" id="KW-1185">Reference proteome</keyword>
<evidence type="ECO:0000256" key="13">
    <source>
        <dbReference type="ARBA" id="ARBA00038868"/>
    </source>
</evidence>
<dbReference type="AlphaFoldDB" id="A0AAN8MDJ2"/>
<dbReference type="SUPFAM" id="SSF50494">
    <property type="entry name" value="Trypsin-like serine proteases"/>
    <property type="match status" value="1"/>
</dbReference>
<evidence type="ECO:0000256" key="17">
    <source>
        <dbReference type="SAM" id="SignalP"/>
    </source>
</evidence>
<keyword evidence="7 15" id="KW-0378">Hydrolase</keyword>
<evidence type="ECO:0000259" key="18">
    <source>
        <dbReference type="PROSITE" id="PS50070"/>
    </source>
</evidence>
<evidence type="ECO:0000256" key="10">
    <source>
        <dbReference type="ARBA" id="ARBA00023157"/>
    </source>
</evidence>
<comment type="subcellular location">
    <subcellularLocation>
        <location evidence="1">Secreted</location>
        <location evidence="1">Extracellular space</location>
    </subcellularLocation>
</comment>
<feature type="domain" description="Peptidase S1" evidence="19">
    <location>
        <begin position="161"/>
        <end position="404"/>
    </location>
</feature>
<evidence type="ECO:0000256" key="9">
    <source>
        <dbReference type="ARBA" id="ARBA00023145"/>
    </source>
</evidence>
<dbReference type="CDD" id="cd00108">
    <property type="entry name" value="KR"/>
    <property type="match status" value="1"/>
</dbReference>
<dbReference type="PROSITE" id="PS00134">
    <property type="entry name" value="TRYPSIN_HIS"/>
    <property type="match status" value="1"/>
</dbReference>
<dbReference type="CDD" id="cd00190">
    <property type="entry name" value="Tryp_SPc"/>
    <property type="match status" value="1"/>
</dbReference>
<feature type="signal peptide" evidence="17">
    <location>
        <begin position="1"/>
        <end position="19"/>
    </location>
</feature>
<dbReference type="InterPro" id="IPR001254">
    <property type="entry name" value="Trypsin_dom"/>
</dbReference>
<evidence type="ECO:0000256" key="8">
    <source>
        <dbReference type="ARBA" id="ARBA00022825"/>
    </source>
</evidence>